<accession>A0A4R6V5S8</accession>
<keyword evidence="2" id="KW-1185">Reference proteome</keyword>
<name>A0A4R6V5S8_9ACTN</name>
<reference evidence="1 2" key="1">
    <citation type="submission" date="2019-03" db="EMBL/GenBank/DDBJ databases">
        <title>Genomic Encyclopedia of Type Strains, Phase IV (KMG-IV): sequencing the most valuable type-strain genomes for metagenomic binning, comparative biology and taxonomic classification.</title>
        <authorList>
            <person name="Goeker M."/>
        </authorList>
    </citation>
    <scope>NUCLEOTIDE SEQUENCE [LARGE SCALE GENOMIC DNA]</scope>
    <source>
        <strain evidence="1 2">DSM 46770</strain>
    </source>
</reference>
<evidence type="ECO:0000313" key="1">
    <source>
        <dbReference type="EMBL" id="TDQ54321.1"/>
    </source>
</evidence>
<gene>
    <name evidence="1" type="ORF">EV190_102155</name>
</gene>
<organism evidence="1 2">
    <name type="scientific">Actinorugispora endophytica</name>
    <dbReference type="NCBI Taxonomy" id="1605990"/>
    <lineage>
        <taxon>Bacteria</taxon>
        <taxon>Bacillati</taxon>
        <taxon>Actinomycetota</taxon>
        <taxon>Actinomycetes</taxon>
        <taxon>Streptosporangiales</taxon>
        <taxon>Nocardiopsidaceae</taxon>
        <taxon>Actinorugispora</taxon>
    </lineage>
</organism>
<protein>
    <submittedName>
        <fullName evidence="1">Uncharacterized protein</fullName>
    </submittedName>
</protein>
<proteinExistence type="predicted"/>
<comment type="caution">
    <text evidence="1">The sequence shown here is derived from an EMBL/GenBank/DDBJ whole genome shotgun (WGS) entry which is preliminary data.</text>
</comment>
<dbReference type="AlphaFoldDB" id="A0A4R6V5S8"/>
<dbReference type="EMBL" id="SNYN01000002">
    <property type="protein sequence ID" value="TDQ54321.1"/>
    <property type="molecule type" value="Genomic_DNA"/>
</dbReference>
<dbReference type="Proteomes" id="UP000295281">
    <property type="component" value="Unassembled WGS sequence"/>
</dbReference>
<evidence type="ECO:0000313" key="2">
    <source>
        <dbReference type="Proteomes" id="UP000295281"/>
    </source>
</evidence>
<sequence length="60" mass="6425">MGDCWSSLLKGNPATEIRVGIECDFQAGVTASETIRVGYWINGNTVNSISLENAPSLKIP</sequence>